<proteinExistence type="predicted"/>
<name>A0ABT7SG54_9CELL</name>
<keyword evidence="1" id="KW-1133">Transmembrane helix</keyword>
<comment type="caution">
    <text evidence="2">The sequence shown here is derived from an EMBL/GenBank/DDBJ whole genome shotgun (WGS) entry which is preliminary data.</text>
</comment>
<feature type="transmembrane region" description="Helical" evidence="1">
    <location>
        <begin position="333"/>
        <end position="358"/>
    </location>
</feature>
<organism evidence="2 3">
    <name type="scientific">Cellulomonas alba</name>
    <dbReference type="NCBI Taxonomy" id="3053467"/>
    <lineage>
        <taxon>Bacteria</taxon>
        <taxon>Bacillati</taxon>
        <taxon>Actinomycetota</taxon>
        <taxon>Actinomycetes</taxon>
        <taxon>Micrococcales</taxon>
        <taxon>Cellulomonadaceae</taxon>
        <taxon>Cellulomonas</taxon>
    </lineage>
</organism>
<evidence type="ECO:0000313" key="2">
    <source>
        <dbReference type="EMBL" id="MDM7855178.1"/>
    </source>
</evidence>
<protein>
    <recommendedName>
        <fullName evidence="4">Glycosyltransferase RgtA/B/C/D-like domain-containing protein</fullName>
    </recommendedName>
</protein>
<evidence type="ECO:0000256" key="1">
    <source>
        <dbReference type="SAM" id="Phobius"/>
    </source>
</evidence>
<reference evidence="2 3" key="1">
    <citation type="submission" date="2023-06" db="EMBL/GenBank/DDBJ databases">
        <title>Cellulomonas sp. MW4 Whole genome sequence.</title>
        <authorList>
            <person name="Park S."/>
        </authorList>
    </citation>
    <scope>NUCLEOTIDE SEQUENCE [LARGE SCALE GENOMIC DNA]</scope>
    <source>
        <strain evidence="2 3">MW4</strain>
    </source>
</reference>
<feature type="transmembrane region" description="Helical" evidence="1">
    <location>
        <begin position="168"/>
        <end position="187"/>
    </location>
</feature>
<dbReference type="Proteomes" id="UP001529338">
    <property type="component" value="Unassembled WGS sequence"/>
</dbReference>
<feature type="transmembrane region" description="Helical" evidence="1">
    <location>
        <begin position="249"/>
        <end position="267"/>
    </location>
</feature>
<feature type="transmembrane region" description="Helical" evidence="1">
    <location>
        <begin position="21"/>
        <end position="44"/>
    </location>
</feature>
<dbReference type="RefSeq" id="WP_289454984.1">
    <property type="nucleotide sequence ID" value="NZ_JAUCGQ010000001.1"/>
</dbReference>
<sequence length="541" mass="55845">MTPAAGVEAAARSGARARWRVVGVEAAGCAAAALMAVVVVAHLVHARAWFLFENGDAFTTALITRSLAVGQPQDWAMSPVLFLPETAEYGLLSLLGQSARTTLTLAALVTFVALYGAIRVAAGARGRVRRPVAGALTGFGFFCLLALLDGGPGRAGYQLPSMLASTTYYAGTVIATVLTVGLLRRVVDATDPRRPRGPVRGTQVALALVAALSTLTNPLYAGWATAPAALVLAGLALRRRIARRDALTLGLVLVGATAVGGVARLPLGRWIVADDSDYVGFSHWTRSLAHYGGLVTQTAGSVAGIASLVLTVGAWLACVPLGVVLLRRGRPSAGAALVALVAVVAPVVVLMAVVAAGASPERYLQPWVFLPAVALTAVPGLVPEERRAGAPGTLPRESPAIAAIGIVSALALGLVVAAAFAVPRLAPAPAADADVRCVVRWVDASGRTGAGQYWTVRAPKAEIADPRRLVQVDAHLGVYPWLTNRADRDGADVTFLVSGPRTAPWVLPGGATTADARRVDCGTYTIDDFGSRVLPLAPSRP</sequence>
<accession>A0ABT7SG54</accession>
<evidence type="ECO:0000313" key="3">
    <source>
        <dbReference type="Proteomes" id="UP001529338"/>
    </source>
</evidence>
<feature type="transmembrane region" description="Helical" evidence="1">
    <location>
        <begin position="402"/>
        <end position="422"/>
    </location>
</feature>
<feature type="transmembrane region" description="Helical" evidence="1">
    <location>
        <begin position="99"/>
        <end position="118"/>
    </location>
</feature>
<keyword evidence="1" id="KW-0812">Transmembrane</keyword>
<feature type="transmembrane region" description="Helical" evidence="1">
    <location>
        <begin position="130"/>
        <end position="148"/>
    </location>
</feature>
<keyword evidence="3" id="KW-1185">Reference proteome</keyword>
<evidence type="ECO:0008006" key="4">
    <source>
        <dbReference type="Google" id="ProtNLM"/>
    </source>
</evidence>
<feature type="transmembrane region" description="Helical" evidence="1">
    <location>
        <begin position="302"/>
        <end position="326"/>
    </location>
</feature>
<dbReference type="EMBL" id="JAUCGQ010000001">
    <property type="protein sequence ID" value="MDM7855178.1"/>
    <property type="molecule type" value="Genomic_DNA"/>
</dbReference>
<gene>
    <name evidence="2" type="ORF">QRT04_09560</name>
</gene>
<keyword evidence="1" id="KW-0472">Membrane</keyword>